<dbReference type="KEGG" id="tsv:DSM104635_03328"/>
<gene>
    <name evidence="5" type="ORF">DSM104635_03328</name>
</gene>
<dbReference type="SUPFAM" id="SSF51316">
    <property type="entry name" value="Mss4-like"/>
    <property type="match status" value="1"/>
</dbReference>
<dbReference type="RefSeq" id="WP_158767252.1">
    <property type="nucleotide sequence ID" value="NZ_CP047045.1"/>
</dbReference>
<dbReference type="PROSITE" id="PS51891">
    <property type="entry name" value="CENP_V_GFA"/>
    <property type="match status" value="1"/>
</dbReference>
<dbReference type="PANTHER" id="PTHR28620:SF1">
    <property type="entry name" value="CENP-V_GFA DOMAIN-CONTAINING PROTEIN"/>
    <property type="match status" value="1"/>
</dbReference>
<dbReference type="InterPro" id="IPR052355">
    <property type="entry name" value="CENP-V-like"/>
</dbReference>
<dbReference type="PANTHER" id="PTHR28620">
    <property type="entry name" value="CENTROMERE PROTEIN V"/>
    <property type="match status" value="1"/>
</dbReference>
<evidence type="ECO:0000313" key="6">
    <source>
        <dbReference type="Proteomes" id="UP000431269"/>
    </source>
</evidence>
<evidence type="ECO:0000256" key="3">
    <source>
        <dbReference type="ARBA" id="ARBA00022833"/>
    </source>
</evidence>
<protein>
    <recommendedName>
        <fullName evidence="4">CENP-V/GFA domain-containing protein</fullName>
    </recommendedName>
</protein>
<dbReference type="GO" id="GO:0046872">
    <property type="term" value="F:metal ion binding"/>
    <property type="evidence" value="ECO:0007669"/>
    <property type="project" value="UniProtKB-KW"/>
</dbReference>
<keyword evidence="2" id="KW-0479">Metal-binding</keyword>
<dbReference type="InterPro" id="IPR011057">
    <property type="entry name" value="Mss4-like_sf"/>
</dbReference>
<feature type="domain" description="CENP-V/GFA" evidence="4">
    <location>
        <begin position="6"/>
        <end position="126"/>
    </location>
</feature>
<dbReference type="Gene3D" id="2.170.150.70">
    <property type="match status" value="1"/>
</dbReference>
<sequence length="135" mass="14796">MALKTYHGSCHCGAIRYEADIDLTQGAGKCNCTYCLKARAWTTFMKPEAFRVIAGEDHAVSYHKHDQAPVKFHCPTCGVHVYGRGDADYMGGPFVSVFVATLDDATPEELAATPVRFSDGLHNNWQNPPAITGYL</sequence>
<dbReference type="AlphaFoldDB" id="A0A6I6MSZ4"/>
<keyword evidence="6" id="KW-1185">Reference proteome</keyword>
<comment type="similarity">
    <text evidence="1">Belongs to the Gfa family.</text>
</comment>
<dbReference type="Pfam" id="PF04828">
    <property type="entry name" value="GFA"/>
    <property type="match status" value="1"/>
</dbReference>
<keyword evidence="3" id="KW-0862">Zinc</keyword>
<evidence type="ECO:0000313" key="5">
    <source>
        <dbReference type="EMBL" id="QGZ96468.1"/>
    </source>
</evidence>
<dbReference type="GO" id="GO:0016846">
    <property type="term" value="F:carbon-sulfur lyase activity"/>
    <property type="evidence" value="ECO:0007669"/>
    <property type="project" value="InterPro"/>
</dbReference>
<organism evidence="5 6">
    <name type="scientific">Terricaulis silvestris</name>
    <dbReference type="NCBI Taxonomy" id="2686094"/>
    <lineage>
        <taxon>Bacteria</taxon>
        <taxon>Pseudomonadati</taxon>
        <taxon>Pseudomonadota</taxon>
        <taxon>Alphaproteobacteria</taxon>
        <taxon>Caulobacterales</taxon>
        <taxon>Caulobacteraceae</taxon>
        <taxon>Terricaulis</taxon>
    </lineage>
</organism>
<name>A0A6I6MSZ4_9CAUL</name>
<dbReference type="EMBL" id="CP047045">
    <property type="protein sequence ID" value="QGZ96468.1"/>
    <property type="molecule type" value="Genomic_DNA"/>
</dbReference>
<evidence type="ECO:0000259" key="4">
    <source>
        <dbReference type="PROSITE" id="PS51891"/>
    </source>
</evidence>
<accession>A0A6I6MSZ4</accession>
<dbReference type="Proteomes" id="UP000431269">
    <property type="component" value="Chromosome"/>
</dbReference>
<reference evidence="6" key="1">
    <citation type="submission" date="2019-12" db="EMBL/GenBank/DDBJ databases">
        <title>Complete genome of Terracaulis silvestris 0127_4.</title>
        <authorList>
            <person name="Vieira S."/>
            <person name="Riedel T."/>
            <person name="Sproer C."/>
            <person name="Pascual J."/>
            <person name="Boedeker C."/>
            <person name="Overmann J."/>
        </authorList>
    </citation>
    <scope>NUCLEOTIDE SEQUENCE [LARGE SCALE GENOMIC DNA]</scope>
    <source>
        <strain evidence="6">0127_4</strain>
    </source>
</reference>
<proteinExistence type="inferred from homology"/>
<dbReference type="InterPro" id="IPR006913">
    <property type="entry name" value="CENP-V/GFA"/>
</dbReference>
<evidence type="ECO:0000256" key="1">
    <source>
        <dbReference type="ARBA" id="ARBA00005495"/>
    </source>
</evidence>
<evidence type="ECO:0000256" key="2">
    <source>
        <dbReference type="ARBA" id="ARBA00022723"/>
    </source>
</evidence>